<reference evidence="3" key="1">
    <citation type="submission" date="2017-03" db="EMBL/GenBank/DDBJ databases">
        <title>Phytopthora megakarya and P. palmivora, two closely related causual agents of cacao black pod achieved similar genome size and gene model numbers by different mechanisms.</title>
        <authorList>
            <person name="Ali S."/>
            <person name="Shao J."/>
            <person name="Larry D.J."/>
            <person name="Kronmiller B."/>
            <person name="Shen D."/>
            <person name="Strem M.D."/>
            <person name="Melnick R.L."/>
            <person name="Guiltinan M.J."/>
            <person name="Tyler B.M."/>
            <person name="Meinhardt L.W."/>
            <person name="Bailey B.A."/>
        </authorList>
    </citation>
    <scope>NUCLEOTIDE SEQUENCE [LARGE SCALE GENOMIC DNA]</scope>
    <source>
        <strain evidence="3">zdho120</strain>
    </source>
</reference>
<dbReference type="InterPro" id="IPR001969">
    <property type="entry name" value="Aspartic_peptidase_AS"/>
</dbReference>
<accession>A0A225VJ23</accession>
<dbReference type="GO" id="GO:0004190">
    <property type="term" value="F:aspartic-type endopeptidase activity"/>
    <property type="evidence" value="ECO:0007669"/>
    <property type="project" value="InterPro"/>
</dbReference>
<name>A0A225VJ23_9STRA</name>
<proteinExistence type="predicted"/>
<evidence type="ECO:0000259" key="1">
    <source>
        <dbReference type="PROSITE" id="PS50175"/>
    </source>
</evidence>
<sequence>MTRLISMKLMKLIKMSVTVIVVQRTIFKVMILIPTKTRDWLQLLTTMNVEMLLTGHSREVTSVHKTMDNSRVDLVEVDFDLRLNLNHSTHYCFQRCRLCQQVHDFGKCKAFDELAKLLRTNVDKKNVSPELQKLVFDWVVPTGLPQSADLVIDAECLYAFTGKCEWPEDNNSNNENEKNVEFNGECVVCLDGGKLHEINEGTTTKKVVDDDWLVSICEAGEAAPQDGEVAPWGAYGMSSQRFDRRVRMRALVRDVVNDVRTSILLDTGANVSIITTKLER</sequence>
<evidence type="ECO:0000313" key="3">
    <source>
        <dbReference type="Proteomes" id="UP000198211"/>
    </source>
</evidence>
<organism evidence="2 3">
    <name type="scientific">Phytophthora megakarya</name>
    <dbReference type="NCBI Taxonomy" id="4795"/>
    <lineage>
        <taxon>Eukaryota</taxon>
        <taxon>Sar</taxon>
        <taxon>Stramenopiles</taxon>
        <taxon>Oomycota</taxon>
        <taxon>Peronosporomycetes</taxon>
        <taxon>Peronosporales</taxon>
        <taxon>Peronosporaceae</taxon>
        <taxon>Phytophthora</taxon>
    </lineage>
</organism>
<gene>
    <name evidence="2" type="ORF">PHMEG_00023547</name>
</gene>
<dbReference type="InterPro" id="IPR001995">
    <property type="entry name" value="Peptidase_A2_cat"/>
</dbReference>
<dbReference type="OrthoDB" id="128282at2759"/>
<dbReference type="PROSITE" id="PS50175">
    <property type="entry name" value="ASP_PROT_RETROV"/>
    <property type="match status" value="1"/>
</dbReference>
<dbReference type="AlphaFoldDB" id="A0A225VJ23"/>
<keyword evidence="3" id="KW-1185">Reference proteome</keyword>
<protein>
    <recommendedName>
        <fullName evidence="1">Peptidase A2 domain-containing protein</fullName>
    </recommendedName>
</protein>
<dbReference type="GO" id="GO:0006508">
    <property type="term" value="P:proteolysis"/>
    <property type="evidence" value="ECO:0007669"/>
    <property type="project" value="InterPro"/>
</dbReference>
<evidence type="ECO:0000313" key="2">
    <source>
        <dbReference type="EMBL" id="OWZ04530.1"/>
    </source>
</evidence>
<dbReference type="EMBL" id="NBNE01004912">
    <property type="protein sequence ID" value="OWZ04530.1"/>
    <property type="molecule type" value="Genomic_DNA"/>
</dbReference>
<dbReference type="PROSITE" id="PS00141">
    <property type="entry name" value="ASP_PROTEASE"/>
    <property type="match status" value="1"/>
</dbReference>
<comment type="caution">
    <text evidence="2">The sequence shown here is derived from an EMBL/GenBank/DDBJ whole genome shotgun (WGS) entry which is preliminary data.</text>
</comment>
<feature type="domain" description="Peptidase A2" evidence="1">
    <location>
        <begin position="261"/>
        <end position="275"/>
    </location>
</feature>
<dbReference type="Proteomes" id="UP000198211">
    <property type="component" value="Unassembled WGS sequence"/>
</dbReference>